<evidence type="ECO:0000256" key="2">
    <source>
        <dbReference type="SAM" id="Coils"/>
    </source>
</evidence>
<dbReference type="PROSITE" id="PS50005">
    <property type="entry name" value="TPR"/>
    <property type="match status" value="1"/>
</dbReference>
<organism evidence="4 5">
    <name type="scientific">Mediterraneibacter hominis</name>
    <dbReference type="NCBI Taxonomy" id="2763054"/>
    <lineage>
        <taxon>Bacteria</taxon>
        <taxon>Bacillati</taxon>
        <taxon>Bacillota</taxon>
        <taxon>Clostridia</taxon>
        <taxon>Lachnospirales</taxon>
        <taxon>Lachnospiraceae</taxon>
        <taxon>Mediterraneibacter</taxon>
    </lineage>
</organism>
<feature type="region of interest" description="Disordered" evidence="3">
    <location>
        <begin position="533"/>
        <end position="552"/>
    </location>
</feature>
<feature type="compositionally biased region" description="Acidic residues" evidence="3">
    <location>
        <begin position="387"/>
        <end position="399"/>
    </location>
</feature>
<feature type="compositionally biased region" description="Basic and acidic residues" evidence="3">
    <location>
        <begin position="480"/>
        <end position="491"/>
    </location>
</feature>
<feature type="coiled-coil region" evidence="2">
    <location>
        <begin position="287"/>
        <end position="340"/>
    </location>
</feature>
<gene>
    <name evidence="4" type="ORF">H8S37_13745</name>
</gene>
<dbReference type="AlphaFoldDB" id="A0A923LKJ1"/>
<protein>
    <submittedName>
        <fullName evidence="4">AAA family ATPase</fullName>
    </submittedName>
</protein>
<feature type="region of interest" description="Disordered" evidence="3">
    <location>
        <begin position="413"/>
        <end position="450"/>
    </location>
</feature>
<feature type="compositionally biased region" description="Basic and acidic residues" evidence="3">
    <location>
        <begin position="255"/>
        <end position="266"/>
    </location>
</feature>
<dbReference type="SUPFAM" id="SSF52540">
    <property type="entry name" value="P-loop containing nucleoside triphosphate hydrolases"/>
    <property type="match status" value="1"/>
</dbReference>
<feature type="region of interest" description="Disordered" evidence="3">
    <location>
        <begin position="571"/>
        <end position="592"/>
    </location>
</feature>
<feature type="region of interest" description="Disordered" evidence="3">
    <location>
        <begin position="198"/>
        <end position="266"/>
    </location>
</feature>
<proteinExistence type="predicted"/>
<dbReference type="Gene3D" id="3.40.50.300">
    <property type="entry name" value="P-loop containing nucleotide triphosphate hydrolases"/>
    <property type="match status" value="1"/>
</dbReference>
<dbReference type="SUPFAM" id="SSF48452">
    <property type="entry name" value="TPR-like"/>
    <property type="match status" value="1"/>
</dbReference>
<feature type="compositionally biased region" description="Acidic residues" evidence="3">
    <location>
        <begin position="606"/>
        <end position="636"/>
    </location>
</feature>
<name>A0A923LKJ1_9FIRM</name>
<dbReference type="InterPro" id="IPR011990">
    <property type="entry name" value="TPR-like_helical_dom_sf"/>
</dbReference>
<dbReference type="Proteomes" id="UP000652477">
    <property type="component" value="Unassembled WGS sequence"/>
</dbReference>
<feature type="compositionally biased region" description="Basic and acidic residues" evidence="3">
    <location>
        <begin position="222"/>
        <end position="231"/>
    </location>
</feature>
<keyword evidence="2" id="KW-0175">Coiled coil</keyword>
<dbReference type="InterPro" id="IPR027417">
    <property type="entry name" value="P-loop_NTPase"/>
</dbReference>
<feature type="region of interest" description="Disordered" evidence="3">
    <location>
        <begin position="380"/>
        <end position="401"/>
    </location>
</feature>
<evidence type="ECO:0000313" key="4">
    <source>
        <dbReference type="EMBL" id="MBC5689975.1"/>
    </source>
</evidence>
<feature type="compositionally biased region" description="Basic and acidic residues" evidence="3">
    <location>
        <begin position="200"/>
        <end position="211"/>
    </location>
</feature>
<keyword evidence="1" id="KW-0802">TPR repeat</keyword>
<evidence type="ECO:0000313" key="5">
    <source>
        <dbReference type="Proteomes" id="UP000652477"/>
    </source>
</evidence>
<feature type="compositionally biased region" description="Basic and acidic residues" evidence="3">
    <location>
        <begin position="637"/>
        <end position="657"/>
    </location>
</feature>
<feature type="compositionally biased region" description="Acidic residues" evidence="3">
    <location>
        <begin position="658"/>
        <end position="668"/>
    </location>
</feature>
<evidence type="ECO:0000256" key="1">
    <source>
        <dbReference type="PROSITE-ProRule" id="PRU00339"/>
    </source>
</evidence>
<evidence type="ECO:0000256" key="3">
    <source>
        <dbReference type="SAM" id="MobiDB-lite"/>
    </source>
</evidence>
<comment type="caution">
    <text evidence="4">The sequence shown here is derived from an EMBL/GenBank/DDBJ whole genome shotgun (WGS) entry which is preliminary data.</text>
</comment>
<dbReference type="EMBL" id="JACOPF010000003">
    <property type="protein sequence ID" value="MBC5689975.1"/>
    <property type="molecule type" value="Genomic_DNA"/>
</dbReference>
<feature type="repeat" description="TPR" evidence="1">
    <location>
        <begin position="77"/>
        <end position="110"/>
    </location>
</feature>
<feature type="compositionally biased region" description="Acidic residues" evidence="3">
    <location>
        <begin position="492"/>
        <end position="519"/>
    </location>
</feature>
<feature type="region of interest" description="Disordered" evidence="3">
    <location>
        <begin position="462"/>
        <end position="526"/>
    </location>
</feature>
<reference evidence="4" key="1">
    <citation type="submission" date="2020-08" db="EMBL/GenBank/DDBJ databases">
        <title>Genome public.</title>
        <authorList>
            <person name="Liu C."/>
            <person name="Sun Q."/>
        </authorList>
    </citation>
    <scope>NUCLEOTIDE SEQUENCE</scope>
    <source>
        <strain evidence="4">NSJ-55</strain>
    </source>
</reference>
<feature type="compositionally biased region" description="Acidic residues" evidence="3">
    <location>
        <begin position="537"/>
        <end position="552"/>
    </location>
</feature>
<keyword evidence="5" id="KW-1185">Reference proteome</keyword>
<feature type="compositionally biased region" description="Basic and acidic residues" evidence="3">
    <location>
        <begin position="424"/>
        <end position="443"/>
    </location>
</feature>
<dbReference type="Gene3D" id="1.25.40.10">
    <property type="entry name" value="Tetratricopeptide repeat domain"/>
    <property type="match status" value="1"/>
</dbReference>
<sequence>MSAVDKYEYKLKTEQMLELMEDGAYNKAAEIADTIDWKRVRNVTMLTNVSDIYEKNREYQKSYDVLNIAYHRAEGSRKVIYRLCTLALKTGNVDEAIDYYDDFMQVAPKDPNQHILRYQILRAQRAPIEQQIESLEEFKKAEYIEEWAYELAKLYQEAGMTAECLEECDDLILWFSEGQYVYKAMELKMQYKPLTPSQQEKYDHRYEKLSSETEEMPDIIEYSEKKKQKEELDTEQAEEDKAAEESEEDNTVSKAAEETKAEEAVKKNKIGSTMRLDEALQKLLHPSEAEKDKAQEEENEMAGLEDAIDEIESVVDLNIVNEIAEEKEAVQEKKEKVRSVSVSGAVTELTVDDSEQLEDDELIEDEAEERMDDNVVIADAGNKKEETVEEQAEEVDEQVEGQMSFEDIFADWESQTKGASVQEKPAKTEKEADLAAEKSKKPAEPILPPDIQRMIDEIEGVIPPEEPKPAPVIQEEEDLPHENMGRLAEELRVDDETEEFEDFDDVLDEEEYEEEESVEENMPKISEEAELIKNDSEEWLEEDDSEEFLDEEEEEILYDDLEEDIEEEFLDDAEEEDADTEFAGNSADDILDEDDEIIEDAEDFLEDEGEEVWEEDAEELSEDEALEEDGFEEVTEEREKIDLEEEFRPNPKHSMEPDDREIPDDDDDGMDILSATTPLSRKETAKMIATGKTAPLPLDEISDALSMSDTGFVVHGRYDLKTQSGIGTRAGLTEEQKKLFSYFVPVRGMSEQLVDVLEQDRNCTNREGTSRTGNLLIIGNKGNGKTVLAVDVVKAIQKQRNIRQGKVAIVTGDSLNKKKISDIFNKLYGGALIIEKAGKMNEKTVARLNKAMERDTGELLIVLEEQRKPLDRLLSSNREFRRKFTSRLEVPIFINDELVTFGQTYAQENGYRIDEMGILALYSRIDSLQREDHAVTVAEVKEVMDEAIQHSQKASAKKLVKRVFGRNTDDADRILLSEKDFNI</sequence>
<feature type="region of interest" description="Disordered" evidence="3">
    <location>
        <begin position="606"/>
        <end position="668"/>
    </location>
</feature>
<dbReference type="InterPro" id="IPR019734">
    <property type="entry name" value="TPR_rpt"/>
</dbReference>
<accession>A0A923LKJ1</accession>
<feature type="compositionally biased region" description="Acidic residues" evidence="3">
    <location>
        <begin position="571"/>
        <end position="580"/>
    </location>
</feature>